<feature type="compositionally biased region" description="Basic residues" evidence="1">
    <location>
        <begin position="8"/>
        <end position="24"/>
    </location>
</feature>
<name>A0A0F9LBR6_9ZZZZ</name>
<evidence type="ECO:0000313" key="2">
    <source>
        <dbReference type="EMBL" id="KKM25010.1"/>
    </source>
</evidence>
<comment type="caution">
    <text evidence="2">The sequence shown here is derived from an EMBL/GenBank/DDBJ whole genome shotgun (WGS) entry which is preliminary data.</text>
</comment>
<proteinExistence type="predicted"/>
<organism evidence="2">
    <name type="scientific">marine sediment metagenome</name>
    <dbReference type="NCBI Taxonomy" id="412755"/>
    <lineage>
        <taxon>unclassified sequences</taxon>
        <taxon>metagenomes</taxon>
        <taxon>ecological metagenomes</taxon>
    </lineage>
</organism>
<dbReference type="AlphaFoldDB" id="A0A0F9LBR6"/>
<accession>A0A0F9LBR6</accession>
<evidence type="ECO:0000256" key="1">
    <source>
        <dbReference type="SAM" id="MobiDB-lite"/>
    </source>
</evidence>
<sequence>MGKENKKGGKKHRKFGRLSRRPKKARYELRKQRERNKLKRILRSCGESFARQWARDRRVEVILDKLIGR</sequence>
<reference evidence="2" key="1">
    <citation type="journal article" date="2015" name="Nature">
        <title>Complex archaea that bridge the gap between prokaryotes and eukaryotes.</title>
        <authorList>
            <person name="Spang A."/>
            <person name="Saw J.H."/>
            <person name="Jorgensen S.L."/>
            <person name="Zaremba-Niedzwiedzka K."/>
            <person name="Martijn J."/>
            <person name="Lind A.E."/>
            <person name="van Eijk R."/>
            <person name="Schleper C."/>
            <person name="Guy L."/>
            <person name="Ettema T.J."/>
        </authorList>
    </citation>
    <scope>NUCLEOTIDE SEQUENCE</scope>
</reference>
<dbReference type="EMBL" id="LAZR01012806">
    <property type="protein sequence ID" value="KKM25010.1"/>
    <property type="molecule type" value="Genomic_DNA"/>
</dbReference>
<gene>
    <name evidence="2" type="ORF">LCGC14_1599350</name>
</gene>
<feature type="region of interest" description="Disordered" evidence="1">
    <location>
        <begin position="1"/>
        <end position="24"/>
    </location>
</feature>
<protein>
    <submittedName>
        <fullName evidence="2">Uncharacterized protein</fullName>
    </submittedName>
</protein>